<gene>
    <name evidence="2" type="ORF">ICT70_14285</name>
</gene>
<dbReference type="Pfam" id="PF12680">
    <property type="entry name" value="SnoaL_2"/>
    <property type="match status" value="1"/>
</dbReference>
<evidence type="ECO:0000259" key="1">
    <source>
        <dbReference type="Pfam" id="PF12680"/>
    </source>
</evidence>
<dbReference type="InterPro" id="IPR037401">
    <property type="entry name" value="SnoaL-like"/>
</dbReference>
<accession>A0A8J6QPL9</accession>
<dbReference type="EMBL" id="JACWUN010000023">
    <property type="protein sequence ID" value="MBD1401827.1"/>
    <property type="molecule type" value="Genomic_DNA"/>
</dbReference>
<feature type="domain" description="SnoaL-like" evidence="1">
    <location>
        <begin position="14"/>
        <end position="112"/>
    </location>
</feature>
<name>A0A8J6QPL9_9BACT</name>
<keyword evidence="3" id="KW-1185">Reference proteome</keyword>
<dbReference type="Proteomes" id="UP000632828">
    <property type="component" value="Unassembled WGS sequence"/>
</dbReference>
<proteinExistence type="predicted"/>
<evidence type="ECO:0000313" key="2">
    <source>
        <dbReference type="EMBL" id="MBD1401827.1"/>
    </source>
</evidence>
<evidence type="ECO:0000313" key="3">
    <source>
        <dbReference type="Proteomes" id="UP000632828"/>
    </source>
</evidence>
<dbReference type="AlphaFoldDB" id="A0A8J6QPL9"/>
<reference evidence="2" key="1">
    <citation type="submission" date="2020-09" db="EMBL/GenBank/DDBJ databases">
        <title>Pelobacter alkaliphilus sp. nov., a novel anaerobic arsenate-reducing bacterium from terrestrial mud volcano.</title>
        <authorList>
            <person name="Khomyakova M.A."/>
            <person name="Merkel A.Y."/>
            <person name="Slobodkin A.I."/>
        </authorList>
    </citation>
    <scope>NUCLEOTIDE SEQUENCE</scope>
    <source>
        <strain evidence="2">M08fum</strain>
    </source>
</reference>
<dbReference type="InterPro" id="IPR032710">
    <property type="entry name" value="NTF2-like_dom_sf"/>
</dbReference>
<sequence>MALEPALEQFFNTYQRLNRDNLDLLGGIYSDDIRFSDPAHSLKGLPALRDYFAELYANVEQIRFDFSAPRISNDQVFVQWVMRLRHPRLNRGGEIEVPGISCLHFAENGLVDDHRDYFDLGLLLYEQLPLLGPLVRAVKRRFSA</sequence>
<dbReference type="Gene3D" id="3.10.450.50">
    <property type="match status" value="1"/>
</dbReference>
<dbReference type="SUPFAM" id="SSF54427">
    <property type="entry name" value="NTF2-like"/>
    <property type="match status" value="1"/>
</dbReference>
<organism evidence="2 3">
    <name type="scientific">Pelovirga terrestris</name>
    <dbReference type="NCBI Taxonomy" id="2771352"/>
    <lineage>
        <taxon>Bacteria</taxon>
        <taxon>Pseudomonadati</taxon>
        <taxon>Thermodesulfobacteriota</taxon>
        <taxon>Desulfuromonadia</taxon>
        <taxon>Geobacterales</taxon>
        <taxon>Geobacteraceae</taxon>
        <taxon>Pelovirga</taxon>
    </lineage>
</organism>
<protein>
    <submittedName>
        <fullName evidence="2">Nuclear transport factor 2 family protein</fullName>
    </submittedName>
</protein>
<comment type="caution">
    <text evidence="2">The sequence shown here is derived from an EMBL/GenBank/DDBJ whole genome shotgun (WGS) entry which is preliminary data.</text>
</comment>